<gene>
    <name evidence="1" type="ORF">PXEA_LOCUS30799</name>
</gene>
<dbReference type="Proteomes" id="UP000784294">
    <property type="component" value="Unassembled WGS sequence"/>
</dbReference>
<comment type="caution">
    <text evidence="1">The sequence shown here is derived from an EMBL/GenBank/DDBJ whole genome shotgun (WGS) entry which is preliminary data.</text>
</comment>
<organism evidence="1 2">
    <name type="scientific">Protopolystoma xenopodis</name>
    <dbReference type="NCBI Taxonomy" id="117903"/>
    <lineage>
        <taxon>Eukaryota</taxon>
        <taxon>Metazoa</taxon>
        <taxon>Spiralia</taxon>
        <taxon>Lophotrochozoa</taxon>
        <taxon>Platyhelminthes</taxon>
        <taxon>Monogenea</taxon>
        <taxon>Polyopisthocotylea</taxon>
        <taxon>Polystomatidea</taxon>
        <taxon>Polystomatidae</taxon>
        <taxon>Protopolystoma</taxon>
    </lineage>
</organism>
<dbReference type="EMBL" id="CAAALY010254722">
    <property type="protein sequence ID" value="VEL37359.1"/>
    <property type="molecule type" value="Genomic_DNA"/>
</dbReference>
<protein>
    <submittedName>
        <fullName evidence="1">Uncharacterized protein</fullName>
    </submittedName>
</protein>
<reference evidence="1" key="1">
    <citation type="submission" date="2018-11" db="EMBL/GenBank/DDBJ databases">
        <authorList>
            <consortium name="Pathogen Informatics"/>
        </authorList>
    </citation>
    <scope>NUCLEOTIDE SEQUENCE</scope>
</reference>
<evidence type="ECO:0000313" key="1">
    <source>
        <dbReference type="EMBL" id="VEL37359.1"/>
    </source>
</evidence>
<sequence length="97" mass="11159">MKSNCCTSESRSEVHAHSNKWIFCFTCRIPLETSNDSPPFCSAVNLIAPLPCRRLLWLMLSFFRRPTGANLYGWIRDQRICLDYTRCCSSASSEMDN</sequence>
<dbReference type="AlphaFoldDB" id="A0A3S5B925"/>
<accession>A0A3S5B925</accession>
<evidence type="ECO:0000313" key="2">
    <source>
        <dbReference type="Proteomes" id="UP000784294"/>
    </source>
</evidence>
<name>A0A3S5B925_9PLAT</name>
<keyword evidence="2" id="KW-1185">Reference proteome</keyword>
<proteinExistence type="predicted"/>